<dbReference type="AlphaFoldDB" id="A0AAQ4FE09"/>
<feature type="compositionally biased region" description="Low complexity" evidence="1">
    <location>
        <begin position="296"/>
        <end position="326"/>
    </location>
</feature>
<evidence type="ECO:0000256" key="2">
    <source>
        <dbReference type="SAM" id="Phobius"/>
    </source>
</evidence>
<feature type="transmembrane region" description="Helical" evidence="2">
    <location>
        <begin position="110"/>
        <end position="131"/>
    </location>
</feature>
<dbReference type="EMBL" id="JARKHS020003581">
    <property type="protein sequence ID" value="KAK8785420.1"/>
    <property type="molecule type" value="Genomic_DNA"/>
</dbReference>
<dbReference type="Proteomes" id="UP001321473">
    <property type="component" value="Unassembled WGS sequence"/>
</dbReference>
<keyword evidence="2" id="KW-0472">Membrane</keyword>
<feature type="compositionally biased region" description="Polar residues" evidence="1">
    <location>
        <begin position="276"/>
        <end position="295"/>
    </location>
</feature>
<organism evidence="3 4">
    <name type="scientific">Amblyomma americanum</name>
    <name type="common">Lone star tick</name>
    <dbReference type="NCBI Taxonomy" id="6943"/>
    <lineage>
        <taxon>Eukaryota</taxon>
        <taxon>Metazoa</taxon>
        <taxon>Ecdysozoa</taxon>
        <taxon>Arthropoda</taxon>
        <taxon>Chelicerata</taxon>
        <taxon>Arachnida</taxon>
        <taxon>Acari</taxon>
        <taxon>Parasitiformes</taxon>
        <taxon>Ixodida</taxon>
        <taxon>Ixodoidea</taxon>
        <taxon>Ixodidae</taxon>
        <taxon>Amblyomminae</taxon>
        <taxon>Amblyomma</taxon>
    </lineage>
</organism>
<proteinExistence type="predicted"/>
<keyword evidence="2" id="KW-1133">Transmembrane helix</keyword>
<keyword evidence="2" id="KW-0812">Transmembrane</keyword>
<accession>A0AAQ4FE09</accession>
<name>A0AAQ4FE09_AMBAM</name>
<evidence type="ECO:0000313" key="3">
    <source>
        <dbReference type="EMBL" id="KAK8785420.1"/>
    </source>
</evidence>
<gene>
    <name evidence="3" type="ORF">V5799_008214</name>
</gene>
<comment type="caution">
    <text evidence="3">The sequence shown here is derived from an EMBL/GenBank/DDBJ whole genome shotgun (WGS) entry which is preliminary data.</text>
</comment>
<feature type="compositionally biased region" description="Low complexity" evidence="1">
    <location>
        <begin position="230"/>
        <end position="262"/>
    </location>
</feature>
<evidence type="ECO:0000256" key="1">
    <source>
        <dbReference type="SAM" id="MobiDB-lite"/>
    </source>
</evidence>
<protein>
    <submittedName>
        <fullName evidence="3">Uncharacterized protein</fullName>
    </submittedName>
</protein>
<keyword evidence="4" id="KW-1185">Reference proteome</keyword>
<evidence type="ECO:0000313" key="4">
    <source>
        <dbReference type="Proteomes" id="UP001321473"/>
    </source>
</evidence>
<reference evidence="3 4" key="1">
    <citation type="journal article" date="2023" name="Arcadia Sci">
        <title>De novo assembly of a long-read Amblyomma americanum tick genome.</title>
        <authorList>
            <person name="Chou S."/>
            <person name="Poskanzer K.E."/>
            <person name="Rollins M."/>
            <person name="Thuy-Boun P.S."/>
        </authorList>
    </citation>
    <scope>NUCLEOTIDE SEQUENCE [LARGE SCALE GENOMIC DNA]</scope>
    <source>
        <strain evidence="3">F_SG_1</strain>
        <tissue evidence="3">Salivary glands</tissue>
    </source>
</reference>
<sequence length="514" mass="54243">MEEAGQEGRPTYRESNTERRFLPAAGHAVSVPSEHFGVQWPSDLVEENTMSLPTSSLPGSSSMGPLNTTADSTSLVQSFEPIDDETTASVVSARSTWGDRRKNVAWTRPPALACLVFAGTLATALLVKASFRRLYPEEADEGQNQSLPHLPSQLELPSKPPLPDDSGSNVNFGHRPYKGIADRSRRPKSGTHGPVWPIYLTGITSQETLTDTETDSEATAPPWTETADWTETSSSNSSAETEKGNSTSAEESSSGSETTAKSIAPSDTSTEAEEPLSTSPAKPVTDSENTAESTASTEVASEVQTSVSTSAEESTTGSESTAESAVPSDVAAEPTGDEGERRNLAEVHQDWSANSTKTTTAPAAVSISGGVANVVSTALSIASAGAMSLFTGANVSSDDQLINSEKGQWNLVANTANVNTTTNPADEYQLKNQSNTDDLHRDASGFSEVSATRAQTATATRRFFEARVPTVVQQGTLSHETAGASKVQTTADISMAPVFNETWQWTNATGNARL</sequence>
<feature type="region of interest" description="Disordered" evidence="1">
    <location>
        <begin position="139"/>
        <end position="341"/>
    </location>
</feature>